<dbReference type="RefSeq" id="WP_073152447.1">
    <property type="nucleotide sequence ID" value="NZ_FQYY01000008.1"/>
</dbReference>
<protein>
    <submittedName>
        <fullName evidence="4">Outer membrane protein beta-barrel domain-containing protein</fullName>
    </submittedName>
</protein>
<evidence type="ECO:0000259" key="3">
    <source>
        <dbReference type="Pfam" id="PF13505"/>
    </source>
</evidence>
<reference evidence="4 5" key="1">
    <citation type="submission" date="2016-11" db="EMBL/GenBank/DDBJ databases">
        <authorList>
            <person name="Jaros S."/>
            <person name="Januszkiewicz K."/>
            <person name="Wedrychowicz H."/>
        </authorList>
    </citation>
    <scope>NUCLEOTIDE SEQUENCE [LARGE SCALE GENOMIC DNA]</scope>
    <source>
        <strain evidence="4 5">DSM 21425</strain>
    </source>
</reference>
<evidence type="ECO:0000256" key="1">
    <source>
        <dbReference type="ARBA" id="ARBA00022729"/>
    </source>
</evidence>
<dbReference type="Pfam" id="PF13505">
    <property type="entry name" value="OMP_b-brl"/>
    <property type="match status" value="1"/>
</dbReference>
<feature type="chain" id="PRO_5009917764" evidence="2">
    <location>
        <begin position="23"/>
        <end position="209"/>
    </location>
</feature>
<sequence length="209" mass="23580">MKYLTRNSLILLSLLSFSLSWCQTETSESNESNSFFKNESFANFKIGGDYAIPIGNTFTGDNLDSSAGFSFEVSFNLNSPIIFGFRHSNSTHDVKDKSLVGNYSTTHNRLNGLLIGYQFFTSSKIRFTPTIGVGKVSYRQSINGNKFYDSGTALWINGEVSFHFTKWLALYGNATLQKDYLNMDVPSELEDYFKYGQFLRLGLGIKFVI</sequence>
<evidence type="ECO:0000256" key="2">
    <source>
        <dbReference type="SAM" id="SignalP"/>
    </source>
</evidence>
<feature type="signal peptide" evidence="2">
    <location>
        <begin position="1"/>
        <end position="22"/>
    </location>
</feature>
<dbReference type="AlphaFoldDB" id="A0A1M6GHM7"/>
<dbReference type="EMBL" id="FQYY01000008">
    <property type="protein sequence ID" value="SHJ09515.1"/>
    <property type="molecule type" value="Genomic_DNA"/>
</dbReference>
<proteinExistence type="predicted"/>
<accession>A0A1M6GHM7</accession>
<feature type="domain" description="Outer membrane protein beta-barrel" evidence="3">
    <location>
        <begin position="37"/>
        <end position="207"/>
    </location>
</feature>
<name>A0A1M6GHM7_9FLAO</name>
<dbReference type="Proteomes" id="UP000184225">
    <property type="component" value="Unassembled WGS sequence"/>
</dbReference>
<keyword evidence="5" id="KW-1185">Reference proteome</keyword>
<evidence type="ECO:0000313" key="5">
    <source>
        <dbReference type="Proteomes" id="UP000184225"/>
    </source>
</evidence>
<gene>
    <name evidence="4" type="ORF">SAMN04488096_10847</name>
</gene>
<keyword evidence="1 2" id="KW-0732">Signal</keyword>
<dbReference type="OrthoDB" id="1440764at2"/>
<evidence type="ECO:0000313" key="4">
    <source>
        <dbReference type="EMBL" id="SHJ09515.1"/>
    </source>
</evidence>
<organism evidence="4 5">
    <name type="scientific">Mesonia phycicola</name>
    <dbReference type="NCBI Taxonomy" id="579105"/>
    <lineage>
        <taxon>Bacteria</taxon>
        <taxon>Pseudomonadati</taxon>
        <taxon>Bacteroidota</taxon>
        <taxon>Flavobacteriia</taxon>
        <taxon>Flavobacteriales</taxon>
        <taxon>Flavobacteriaceae</taxon>
        <taxon>Mesonia</taxon>
    </lineage>
</organism>
<dbReference type="InterPro" id="IPR027385">
    <property type="entry name" value="Beta-barrel_OMP"/>
</dbReference>
<dbReference type="STRING" id="579105.SAMN04488096_10847"/>